<keyword evidence="2" id="KW-1185">Reference proteome</keyword>
<reference evidence="2" key="1">
    <citation type="journal article" date="2023" name="Proc. Natl. Acad. Sci. U.S.A.">
        <title>Genomic and structural basis for evolution of tropane alkaloid biosynthesis.</title>
        <authorList>
            <person name="Wanga Y.-J."/>
            <person name="Taina T."/>
            <person name="Yua J.-Y."/>
            <person name="Lia J."/>
            <person name="Xua B."/>
            <person name="Chenc J."/>
            <person name="D'Auriad J.C."/>
            <person name="Huanga J.-P."/>
            <person name="Huanga S.-X."/>
        </authorList>
    </citation>
    <scope>NUCLEOTIDE SEQUENCE [LARGE SCALE GENOMIC DNA]</scope>
    <source>
        <strain evidence="2">cv. KIB-2019</strain>
    </source>
</reference>
<accession>A0A9Q1MKY7</accession>
<proteinExistence type="predicted"/>
<dbReference type="Proteomes" id="UP001152561">
    <property type="component" value="Unassembled WGS sequence"/>
</dbReference>
<evidence type="ECO:0000313" key="1">
    <source>
        <dbReference type="EMBL" id="KAJ8559547.1"/>
    </source>
</evidence>
<dbReference type="AlphaFoldDB" id="A0A9Q1MKY7"/>
<evidence type="ECO:0000313" key="2">
    <source>
        <dbReference type="Proteomes" id="UP001152561"/>
    </source>
</evidence>
<organism evidence="1 2">
    <name type="scientific">Anisodus acutangulus</name>
    <dbReference type="NCBI Taxonomy" id="402998"/>
    <lineage>
        <taxon>Eukaryota</taxon>
        <taxon>Viridiplantae</taxon>
        <taxon>Streptophyta</taxon>
        <taxon>Embryophyta</taxon>
        <taxon>Tracheophyta</taxon>
        <taxon>Spermatophyta</taxon>
        <taxon>Magnoliopsida</taxon>
        <taxon>eudicotyledons</taxon>
        <taxon>Gunneridae</taxon>
        <taxon>Pentapetalae</taxon>
        <taxon>asterids</taxon>
        <taxon>lamiids</taxon>
        <taxon>Solanales</taxon>
        <taxon>Solanaceae</taxon>
        <taxon>Solanoideae</taxon>
        <taxon>Hyoscyameae</taxon>
        <taxon>Anisodus</taxon>
    </lineage>
</organism>
<gene>
    <name evidence="1" type="ORF">K7X08_003605</name>
</gene>
<dbReference type="EMBL" id="JAJAGQ010000006">
    <property type="protein sequence ID" value="KAJ8559547.1"/>
    <property type="molecule type" value="Genomic_DNA"/>
</dbReference>
<sequence>MSFHDKDYWIPKCGGHLSDGEAVFDSSPRIEAKCAHRLFSAAAEPELFPNKKQAVHTSLAMTNSTFWETSSGLQ</sequence>
<name>A0A9Q1MKY7_9SOLA</name>
<protein>
    <submittedName>
        <fullName evidence="1">Uncharacterized protein</fullName>
    </submittedName>
</protein>
<comment type="caution">
    <text evidence="1">The sequence shown here is derived from an EMBL/GenBank/DDBJ whole genome shotgun (WGS) entry which is preliminary data.</text>
</comment>
<dbReference type="OrthoDB" id="1714123at2759"/>